<gene>
    <name evidence="2" type="ORF">dnm_036680</name>
</gene>
<organism evidence="2 3">
    <name type="scientific">Desulfonema magnum</name>
    <dbReference type="NCBI Taxonomy" id="45655"/>
    <lineage>
        <taxon>Bacteria</taxon>
        <taxon>Pseudomonadati</taxon>
        <taxon>Thermodesulfobacteriota</taxon>
        <taxon>Desulfobacteria</taxon>
        <taxon>Desulfobacterales</taxon>
        <taxon>Desulfococcaceae</taxon>
        <taxon>Desulfonema</taxon>
    </lineage>
</organism>
<accession>A0A975BKZ2</accession>
<dbReference type="EMBL" id="CP061800">
    <property type="protein sequence ID" value="QTA87634.1"/>
    <property type="molecule type" value="Genomic_DNA"/>
</dbReference>
<dbReference type="RefSeq" id="WP_207682742.1">
    <property type="nucleotide sequence ID" value="NZ_CP061800.1"/>
</dbReference>
<keyword evidence="1" id="KW-0812">Transmembrane</keyword>
<feature type="transmembrane region" description="Helical" evidence="1">
    <location>
        <begin position="321"/>
        <end position="339"/>
    </location>
</feature>
<evidence type="ECO:0000313" key="2">
    <source>
        <dbReference type="EMBL" id="QTA87634.1"/>
    </source>
</evidence>
<feature type="transmembrane region" description="Helical" evidence="1">
    <location>
        <begin position="345"/>
        <end position="365"/>
    </location>
</feature>
<dbReference type="KEGG" id="dmm:dnm_036680"/>
<dbReference type="Proteomes" id="UP000663722">
    <property type="component" value="Chromosome"/>
</dbReference>
<keyword evidence="3" id="KW-1185">Reference proteome</keyword>
<name>A0A975BKZ2_9BACT</name>
<protein>
    <submittedName>
        <fullName evidence="2">Uncharacterized protein</fullName>
    </submittedName>
</protein>
<evidence type="ECO:0000313" key="3">
    <source>
        <dbReference type="Proteomes" id="UP000663722"/>
    </source>
</evidence>
<sequence length="370" mass="43611">MSLTSRVCTYLLFRVPSEYQNGKKENPPVRLFFKQWMKCHGLKEYPPEEMKNPDFLMQRLAAGKDMAVCVIRFHDIDIFEIEQRQIQSGDPFEFWKNSTTDLESVRTVPPYFGSARVLFSPSDMNLFQKADFEKKHAKFRKSGTLYDMGNHNYLFVSRTSPDDFLSRDFPGMFSAIRKLEYEHEQLEKIKTQNLRSEKQVQKLLDVNRYEEISEKFPDMKEHQFYFQRNTARLTKLRETLDINILILENYCEEYGIGDSPLFAPILRQARKSRKQTEYDLSYARAGLEEMESQLQFLEFQMTRERLKIEQRREKGQRRIEWGLAIIGVFLGIGGATTNMKTTEDGFRLILMVTGAMIVGVIWWVLSGRQK</sequence>
<proteinExistence type="predicted"/>
<keyword evidence="1" id="KW-1133">Transmembrane helix</keyword>
<reference evidence="2" key="1">
    <citation type="journal article" date="2021" name="Microb. Physiol.">
        <title>Proteogenomic Insights into the Physiology of Marine, Sulfate-Reducing, Filamentous Desulfonema limicola and Desulfonema magnum.</title>
        <authorList>
            <person name="Schnaars V."/>
            <person name="Wohlbrand L."/>
            <person name="Scheve S."/>
            <person name="Hinrichs C."/>
            <person name="Reinhardt R."/>
            <person name="Rabus R."/>
        </authorList>
    </citation>
    <scope>NUCLEOTIDE SEQUENCE</scope>
    <source>
        <strain evidence="2">4be13</strain>
    </source>
</reference>
<evidence type="ECO:0000256" key="1">
    <source>
        <dbReference type="SAM" id="Phobius"/>
    </source>
</evidence>
<keyword evidence="1" id="KW-0472">Membrane</keyword>
<dbReference type="AlphaFoldDB" id="A0A975BKZ2"/>